<name>A0A8K0SP09_9HYPO</name>
<dbReference type="InterPro" id="IPR053137">
    <property type="entry name" value="NLR-like"/>
</dbReference>
<feature type="coiled-coil region" evidence="1">
    <location>
        <begin position="18"/>
        <end position="52"/>
    </location>
</feature>
<dbReference type="PANTHER" id="PTHR46082:SF6">
    <property type="entry name" value="AAA+ ATPASE DOMAIN-CONTAINING PROTEIN-RELATED"/>
    <property type="match status" value="1"/>
</dbReference>
<dbReference type="Pfam" id="PF13374">
    <property type="entry name" value="TPR_10"/>
    <property type="match status" value="2"/>
</dbReference>
<evidence type="ECO:0000256" key="1">
    <source>
        <dbReference type="SAM" id="Coils"/>
    </source>
</evidence>
<dbReference type="EMBL" id="JAGPNK010000009">
    <property type="protein sequence ID" value="KAH7313318.1"/>
    <property type="molecule type" value="Genomic_DNA"/>
</dbReference>
<dbReference type="InterPro" id="IPR027417">
    <property type="entry name" value="P-loop_NTPase"/>
</dbReference>
<keyword evidence="3" id="KW-1185">Reference proteome</keyword>
<gene>
    <name evidence="2" type="ORF">B0I35DRAFT_410328</name>
</gene>
<dbReference type="InterPro" id="IPR011990">
    <property type="entry name" value="TPR-like_helical_dom_sf"/>
</dbReference>
<keyword evidence="1" id="KW-0175">Coiled coil</keyword>
<sequence>MADPFSVIAGAIGVIDVCIRLSDNIRQLQNDIKVIEGELSKLLQDIDGLQQLCNTVESTFISRFDEASACSPEYEAVTTNLWTHLGKALKNCLSVLAKLEAMIEDFQGTPAQSAPNAFGRTVGMVLRKKKREREFSDCRAQLGTYQNALQLVLTTIVFHDVGTSQDSSTKSFKSLSQDVQNLDSSIQLQIADLRDSMHTADSYHYDRPALAALEELQESVNFAARTISSASTNHHFDVPQSVSSIFTGREPLLRQLRDIFLPRKGTQGDQFQRRFIIHGLGGSGKTQFCCKFAQDNRDSFWGVFWIDASTSERVKQTLGLIAETAGLEKTEASALHWLSNLERRWLLIIDNADDDNVPLEKYFPKGNRGNILVTTRNPAYKVHGNVGPRYYEFRGLELQEATQLLLKASDKPTPWDKACEDLASTITKALGFLALAIVHAGAAIRDRLCSLQDYLEYYSRSRRRIRTLPLTEKSSASEIAVYATWEICYNRLEERGTEATFDALELLNILAFFHWETISHEIFTRALRNPEQESKQAEKESDDDPGPILWYNAWIDRLRGAPHAIAAFLLRNRSPLALPKIIRDAQQGSSVYDTEDRIRYALRELAQMSLIIRNDHTDSYAMHPLVHIWARERPRMKLNDQALWADVAGRVLAASILLPPLGSLAVDEKFHISLLPHIEHVQACRKYTAETMAKQKRNTIPLLSWITRVLPDLTPDEGKMRMYAKFSLVYAKCGHWESAESLLEEVAGFLCRYLGREHKRSRQVLLALSAVYWSLGRPSDAAELQQSVLDTCSSRLGPSHTDTLKAMSQLGRTRWQQGRYTAARVLQEQVLEKLLDRLPRDHADVLEAMDHLGNTVHKFWKRQHFERAFELHSEAVEAMSRVHGADHERTLIAKENLCRVSVLLGGSHLASMPRIMREVLETRRTRLGKEHPYTLLAMVNMAIILCAVGESAEAEDLIRQGLPAADRTLGRDHIGTLFGRHTLASILSQRGRYAEAKELLEEVTESQKRMASHRGDYHPDRLGALIELARCSFLLGKTRYAIEVCDEAIYGFDSISVEPHPLAESLRVARARMIQLEQGHSNDQGPSSTGSDDAGVSFPFILFRPSHDAPQM</sequence>
<evidence type="ECO:0000313" key="2">
    <source>
        <dbReference type="EMBL" id="KAH7313318.1"/>
    </source>
</evidence>
<dbReference type="Proteomes" id="UP000813444">
    <property type="component" value="Unassembled WGS sequence"/>
</dbReference>
<dbReference type="GO" id="GO:0043531">
    <property type="term" value="F:ADP binding"/>
    <property type="evidence" value="ECO:0007669"/>
    <property type="project" value="InterPro"/>
</dbReference>
<proteinExistence type="predicted"/>
<comment type="caution">
    <text evidence="2">The sequence shown here is derived from an EMBL/GenBank/DDBJ whole genome shotgun (WGS) entry which is preliminary data.</text>
</comment>
<dbReference type="Gene3D" id="3.40.50.300">
    <property type="entry name" value="P-loop containing nucleotide triphosphate hydrolases"/>
    <property type="match status" value="1"/>
</dbReference>
<dbReference type="OrthoDB" id="5086500at2759"/>
<accession>A0A8K0SP09</accession>
<dbReference type="Pfam" id="PF13424">
    <property type="entry name" value="TPR_12"/>
    <property type="match status" value="1"/>
</dbReference>
<dbReference type="SUPFAM" id="SSF52540">
    <property type="entry name" value="P-loop containing nucleoside triphosphate hydrolases"/>
    <property type="match status" value="1"/>
</dbReference>
<protein>
    <submittedName>
        <fullName evidence="2">Tetratricopeptide repeat domain-containing protein</fullName>
    </submittedName>
</protein>
<evidence type="ECO:0000313" key="3">
    <source>
        <dbReference type="Proteomes" id="UP000813444"/>
    </source>
</evidence>
<dbReference type="SUPFAM" id="SSF48452">
    <property type="entry name" value="TPR-like"/>
    <property type="match status" value="2"/>
</dbReference>
<reference evidence="2" key="1">
    <citation type="journal article" date="2021" name="Nat. Commun.">
        <title>Genetic determinants of endophytism in the Arabidopsis root mycobiome.</title>
        <authorList>
            <person name="Mesny F."/>
            <person name="Miyauchi S."/>
            <person name="Thiergart T."/>
            <person name="Pickel B."/>
            <person name="Atanasova L."/>
            <person name="Karlsson M."/>
            <person name="Huettel B."/>
            <person name="Barry K.W."/>
            <person name="Haridas S."/>
            <person name="Chen C."/>
            <person name="Bauer D."/>
            <person name="Andreopoulos W."/>
            <person name="Pangilinan J."/>
            <person name="LaButti K."/>
            <person name="Riley R."/>
            <person name="Lipzen A."/>
            <person name="Clum A."/>
            <person name="Drula E."/>
            <person name="Henrissat B."/>
            <person name="Kohler A."/>
            <person name="Grigoriev I.V."/>
            <person name="Martin F.M."/>
            <person name="Hacquard S."/>
        </authorList>
    </citation>
    <scope>NUCLEOTIDE SEQUENCE</scope>
    <source>
        <strain evidence="2">MPI-CAGE-CH-0235</strain>
    </source>
</reference>
<organism evidence="2 3">
    <name type="scientific">Stachybotrys elegans</name>
    <dbReference type="NCBI Taxonomy" id="80388"/>
    <lineage>
        <taxon>Eukaryota</taxon>
        <taxon>Fungi</taxon>
        <taxon>Dikarya</taxon>
        <taxon>Ascomycota</taxon>
        <taxon>Pezizomycotina</taxon>
        <taxon>Sordariomycetes</taxon>
        <taxon>Hypocreomycetidae</taxon>
        <taxon>Hypocreales</taxon>
        <taxon>Stachybotryaceae</taxon>
        <taxon>Stachybotrys</taxon>
    </lineage>
</organism>
<dbReference type="AlphaFoldDB" id="A0A8K0SP09"/>
<dbReference type="PANTHER" id="PTHR46082">
    <property type="entry name" value="ATP/GTP-BINDING PROTEIN-RELATED"/>
    <property type="match status" value="1"/>
</dbReference>
<dbReference type="Gene3D" id="1.25.40.10">
    <property type="entry name" value="Tetratricopeptide repeat domain"/>
    <property type="match status" value="2"/>
</dbReference>